<keyword evidence="1" id="KW-0489">Methyltransferase</keyword>
<reference evidence="7 8" key="1">
    <citation type="submission" date="2018-06" db="EMBL/GenBank/DDBJ databases">
        <title>WGS assembly of Brassica rapa FPsc.</title>
        <authorList>
            <person name="Bowman J."/>
            <person name="Kohchi T."/>
            <person name="Yamato K."/>
            <person name="Jenkins J."/>
            <person name="Shu S."/>
            <person name="Ishizaki K."/>
            <person name="Yamaoka S."/>
            <person name="Nishihama R."/>
            <person name="Nakamura Y."/>
            <person name="Berger F."/>
            <person name="Adam C."/>
            <person name="Aki S."/>
            <person name="Althoff F."/>
            <person name="Araki T."/>
            <person name="Arteaga-Vazquez M."/>
            <person name="Balasubrmanian S."/>
            <person name="Bauer D."/>
            <person name="Boehm C."/>
            <person name="Briginshaw L."/>
            <person name="Caballero-Perez J."/>
            <person name="Catarino B."/>
            <person name="Chen F."/>
            <person name="Chiyoda S."/>
            <person name="Chovatia M."/>
            <person name="Davies K."/>
            <person name="Delmans M."/>
            <person name="Demura T."/>
            <person name="Dierschke T."/>
            <person name="Dolan L."/>
            <person name="Dorantes-Acosta A."/>
            <person name="Eklund D."/>
            <person name="Florent S."/>
            <person name="Flores-Sandoval E."/>
            <person name="Fujiyama A."/>
            <person name="Fukuzawa H."/>
            <person name="Galik B."/>
            <person name="Grimanelli D."/>
            <person name="Grimwood J."/>
            <person name="Grossniklaus U."/>
            <person name="Hamada T."/>
            <person name="Haseloff J."/>
            <person name="Hetherington A."/>
            <person name="Higo A."/>
            <person name="Hirakawa Y."/>
            <person name="Hundley H."/>
            <person name="Ikeda Y."/>
            <person name="Inoue K."/>
            <person name="Inoue S."/>
            <person name="Ishida S."/>
            <person name="Jia Q."/>
            <person name="Kakita M."/>
            <person name="Kanazawa T."/>
            <person name="Kawai Y."/>
            <person name="Kawashima T."/>
            <person name="Kennedy M."/>
            <person name="Kinose K."/>
            <person name="Kinoshita T."/>
            <person name="Kohara Y."/>
            <person name="Koide E."/>
            <person name="Komatsu K."/>
            <person name="Kopischke S."/>
            <person name="Kubo M."/>
            <person name="Kyozuka J."/>
            <person name="Lagercrantz U."/>
            <person name="Lin S."/>
            <person name="Lindquist E."/>
            <person name="Lipzen A."/>
            <person name="Lu C."/>
            <person name="Luna E."/>
            <person name="Martienssen R."/>
            <person name="Minamino N."/>
            <person name="Mizutani M."/>
            <person name="Mizutani M."/>
            <person name="Mochizuki N."/>
            <person name="Monte I."/>
            <person name="Mosher R."/>
            <person name="Nagasaki H."/>
            <person name="Nakagami H."/>
            <person name="Naramoto S."/>
            <person name="Nishitani K."/>
            <person name="Ohtani M."/>
            <person name="Okamoto T."/>
            <person name="Okumura M."/>
            <person name="Phillips J."/>
            <person name="Pollak B."/>
            <person name="Reinders A."/>
            <person name="Roevekamp M."/>
            <person name="Sano R."/>
            <person name="Sawa S."/>
            <person name="Schmid M."/>
            <person name="Shirakawa M."/>
            <person name="Solano R."/>
            <person name="Spunde A."/>
            <person name="Suetsugu N."/>
            <person name="Sugano S."/>
            <person name="Sugiyama A."/>
            <person name="Sun R."/>
            <person name="Suzuki Y."/>
            <person name="Takenaka M."/>
            <person name="Takezawa D."/>
            <person name="Tomogane H."/>
            <person name="Tsuzuki M."/>
            <person name="Ueda T."/>
            <person name="Umeda M."/>
            <person name="Ward J."/>
            <person name="Watanabe Y."/>
            <person name="Yazaki K."/>
            <person name="Yokoyama R."/>
            <person name="Yoshitake Y."/>
            <person name="Yotsui I."/>
            <person name="Zachgo S."/>
            <person name="Schmutz J."/>
        </authorList>
    </citation>
    <scope>NUCLEOTIDE SEQUENCE [LARGE SCALE GENOMIC DNA]</scope>
    <source>
        <strain evidence="8">cv. B-3</strain>
    </source>
</reference>
<dbReference type="PANTHER" id="PTHR11746">
    <property type="entry name" value="O-METHYLTRANSFERASE"/>
    <property type="match status" value="1"/>
</dbReference>
<accession>A0A397YDC7</accession>
<dbReference type="SUPFAM" id="SSF46785">
    <property type="entry name" value="Winged helix' DNA-binding domain"/>
    <property type="match status" value="1"/>
</dbReference>
<dbReference type="AlphaFoldDB" id="A0A397YDC7"/>
<evidence type="ECO:0000256" key="4">
    <source>
        <dbReference type="PIRSR" id="PIRSR005739-1"/>
    </source>
</evidence>
<evidence type="ECO:0000256" key="2">
    <source>
        <dbReference type="ARBA" id="ARBA00022679"/>
    </source>
</evidence>
<name>A0A397YDC7_BRACM</name>
<organism evidence="7 8">
    <name type="scientific">Brassica campestris</name>
    <name type="common">Field mustard</name>
    <dbReference type="NCBI Taxonomy" id="3711"/>
    <lineage>
        <taxon>Eukaryota</taxon>
        <taxon>Viridiplantae</taxon>
        <taxon>Streptophyta</taxon>
        <taxon>Embryophyta</taxon>
        <taxon>Tracheophyta</taxon>
        <taxon>Spermatophyta</taxon>
        <taxon>Magnoliopsida</taxon>
        <taxon>eudicotyledons</taxon>
        <taxon>Gunneridae</taxon>
        <taxon>Pentapetalae</taxon>
        <taxon>rosids</taxon>
        <taxon>malvids</taxon>
        <taxon>Brassicales</taxon>
        <taxon>Brassicaceae</taxon>
        <taxon>Brassiceae</taxon>
        <taxon>Brassica</taxon>
    </lineage>
</organism>
<dbReference type="Pfam" id="PF00891">
    <property type="entry name" value="Methyltransf_2"/>
    <property type="match status" value="1"/>
</dbReference>
<dbReference type="InterPro" id="IPR016461">
    <property type="entry name" value="COMT-like"/>
</dbReference>
<protein>
    <recommendedName>
        <fullName evidence="9">O-methyltransferase domain-containing protein</fullName>
    </recommendedName>
</protein>
<dbReference type="Gene3D" id="1.10.10.10">
    <property type="entry name" value="Winged helix-like DNA-binding domain superfamily/Winged helix DNA-binding domain"/>
    <property type="match status" value="1"/>
</dbReference>
<evidence type="ECO:0000313" key="8">
    <source>
        <dbReference type="Proteomes" id="UP000264353"/>
    </source>
</evidence>
<dbReference type="SUPFAM" id="SSF53335">
    <property type="entry name" value="S-adenosyl-L-methionine-dependent methyltransferases"/>
    <property type="match status" value="1"/>
</dbReference>
<proteinExistence type="predicted"/>
<dbReference type="FunFam" id="1.10.10.10:FF:000357">
    <property type="entry name" value="Caffeic acid 3-O-methyltransferase"/>
    <property type="match status" value="1"/>
</dbReference>
<gene>
    <name evidence="7" type="ORF">BRARA_H00616</name>
</gene>
<dbReference type="PIRSF" id="PIRSF005739">
    <property type="entry name" value="O-mtase"/>
    <property type="match status" value="1"/>
</dbReference>
<evidence type="ECO:0000259" key="5">
    <source>
        <dbReference type="Pfam" id="PF00891"/>
    </source>
</evidence>
<evidence type="ECO:0000256" key="3">
    <source>
        <dbReference type="ARBA" id="ARBA00022691"/>
    </source>
</evidence>
<evidence type="ECO:0000259" key="6">
    <source>
        <dbReference type="Pfam" id="PF08100"/>
    </source>
</evidence>
<dbReference type="InterPro" id="IPR036390">
    <property type="entry name" value="WH_DNA-bd_sf"/>
</dbReference>
<dbReference type="InterPro" id="IPR001077">
    <property type="entry name" value="COMT_C"/>
</dbReference>
<dbReference type="GO" id="GO:0032259">
    <property type="term" value="P:methylation"/>
    <property type="evidence" value="ECO:0007669"/>
    <property type="project" value="UniProtKB-KW"/>
</dbReference>
<evidence type="ECO:0008006" key="9">
    <source>
        <dbReference type="Google" id="ProtNLM"/>
    </source>
</evidence>
<feature type="domain" description="O-methyltransferase C-terminal" evidence="5">
    <location>
        <begin position="212"/>
        <end position="319"/>
    </location>
</feature>
<dbReference type="Gene3D" id="3.40.50.150">
    <property type="entry name" value="Vaccinia Virus protein VP39"/>
    <property type="match status" value="2"/>
</dbReference>
<dbReference type="InterPro" id="IPR036388">
    <property type="entry name" value="WH-like_DNA-bd_sf"/>
</dbReference>
<dbReference type="InterPro" id="IPR029063">
    <property type="entry name" value="SAM-dependent_MTases_sf"/>
</dbReference>
<dbReference type="EMBL" id="CM010635">
    <property type="protein sequence ID" value="RID49844.1"/>
    <property type="molecule type" value="Genomic_DNA"/>
</dbReference>
<dbReference type="InterPro" id="IPR012967">
    <property type="entry name" value="COMT_dimerisation"/>
</dbReference>
<dbReference type="GO" id="GO:0046983">
    <property type="term" value="F:protein dimerization activity"/>
    <property type="evidence" value="ECO:0007669"/>
    <property type="project" value="InterPro"/>
</dbReference>
<dbReference type="Pfam" id="PF08100">
    <property type="entry name" value="Dimerisation"/>
    <property type="match status" value="1"/>
</dbReference>
<sequence length="338" mass="37857">MNSTQIPLDEDEDDMLLAMQLIGLRIVPYAIKTAIELDLLEIIAKAGPLGTHLSPLDLASKVAARNPDAPMMIDRLLRLLSAYSVCTCRLVNDKEEREFRVYGLGKAGRKLIKDEDRFSLASTVRFTNPKFEGDMCSQLTASILEGGARPYERVYGDLIFKDMEKNENIRAEFHEAMLNHTSIVMKKILKTYNGFNSLSGGVLVDVGGGLEAPKIKGVEHVGGDMFDAIPRCQAIFMKWILHDWNDDQCVAILKNCKKALPKNGKVIIIEYIMPREISETDLATKNSLFYDVGIMCATQGGKERTKEEFEVLAMKAGFNIPNIIYGAYSFWILELYAD</sequence>
<evidence type="ECO:0000313" key="7">
    <source>
        <dbReference type="EMBL" id="RID49844.1"/>
    </source>
</evidence>
<dbReference type="Proteomes" id="UP000264353">
    <property type="component" value="Chromosome A8"/>
</dbReference>
<evidence type="ECO:0000256" key="1">
    <source>
        <dbReference type="ARBA" id="ARBA00022603"/>
    </source>
</evidence>
<keyword evidence="2" id="KW-0808">Transferase</keyword>
<keyword evidence="3" id="KW-0949">S-adenosyl-L-methionine</keyword>
<feature type="domain" description="O-methyltransferase dimerisation" evidence="6">
    <location>
        <begin position="19"/>
        <end position="113"/>
    </location>
</feature>
<feature type="active site" description="Proton acceptor" evidence="4">
    <location>
        <position position="242"/>
    </location>
</feature>
<dbReference type="PROSITE" id="PS51683">
    <property type="entry name" value="SAM_OMT_II"/>
    <property type="match status" value="1"/>
</dbReference>
<dbReference type="GO" id="GO:0008171">
    <property type="term" value="F:O-methyltransferase activity"/>
    <property type="evidence" value="ECO:0007669"/>
    <property type="project" value="InterPro"/>
</dbReference>